<dbReference type="EMBL" id="CANTFL010001076">
    <property type="protein sequence ID" value="CAI5731053.1"/>
    <property type="molecule type" value="Genomic_DNA"/>
</dbReference>
<comment type="caution">
    <text evidence="2">The sequence shown here is derived from an EMBL/GenBank/DDBJ whole genome shotgun (WGS) entry which is preliminary data.</text>
</comment>
<reference evidence="2" key="1">
    <citation type="submission" date="2022-12" db="EMBL/GenBank/DDBJ databases">
        <authorList>
            <person name="Webb A."/>
        </authorList>
    </citation>
    <scope>NUCLEOTIDE SEQUENCE</scope>
    <source>
        <strain evidence="2">Hp1</strain>
    </source>
</reference>
<evidence type="ECO:0000313" key="2">
    <source>
        <dbReference type="EMBL" id="CAI5731053.1"/>
    </source>
</evidence>
<feature type="signal peptide" evidence="1">
    <location>
        <begin position="1"/>
        <end position="23"/>
    </location>
</feature>
<evidence type="ECO:0000256" key="1">
    <source>
        <dbReference type="SAM" id="SignalP"/>
    </source>
</evidence>
<organism evidence="2 3">
    <name type="scientific">Hyaloperonospora brassicae</name>
    <name type="common">Brassica downy mildew</name>
    <name type="synonym">Peronospora brassicae</name>
    <dbReference type="NCBI Taxonomy" id="162125"/>
    <lineage>
        <taxon>Eukaryota</taxon>
        <taxon>Sar</taxon>
        <taxon>Stramenopiles</taxon>
        <taxon>Oomycota</taxon>
        <taxon>Peronosporomycetes</taxon>
        <taxon>Peronosporales</taxon>
        <taxon>Peronosporaceae</taxon>
        <taxon>Hyaloperonospora</taxon>
    </lineage>
</organism>
<gene>
    <name evidence="2" type="ORF">HBR001_LOCUS5057</name>
</gene>
<dbReference type="Proteomes" id="UP001162031">
    <property type="component" value="Unassembled WGS sequence"/>
</dbReference>
<dbReference type="AlphaFoldDB" id="A0AAV0U3W4"/>
<protein>
    <recommendedName>
        <fullName evidence="4">Cysteine-rich protein</fullName>
    </recommendedName>
</protein>
<name>A0AAV0U3W4_HYABA</name>
<evidence type="ECO:0000313" key="3">
    <source>
        <dbReference type="Proteomes" id="UP001162031"/>
    </source>
</evidence>
<sequence length="196" mass="20918">MYPPRPLVPFLTLVAVSLTVVESLHTNNVQPLPLNTTQRPVAQRTVKYYAYVVSDGGDCSFFGNAVPMCARAKSVCRMAPGQEAFAMEPSCLAYDPSNMADNPYAIEETASAPWKGCTLTAELSRKMGDPPVCQREFQCQCLQGAAGGCICAPADMVDDAHGASTCGGRGASCPADEYCHYVQAGGQQCGKKPYFL</sequence>
<keyword evidence="3" id="KW-1185">Reference proteome</keyword>
<accession>A0AAV0U3W4</accession>
<keyword evidence="1" id="KW-0732">Signal</keyword>
<evidence type="ECO:0008006" key="4">
    <source>
        <dbReference type="Google" id="ProtNLM"/>
    </source>
</evidence>
<feature type="chain" id="PRO_5043516376" description="Cysteine-rich protein" evidence="1">
    <location>
        <begin position="24"/>
        <end position="196"/>
    </location>
</feature>
<proteinExistence type="predicted"/>